<organism evidence="3 4">
    <name type="scientific">Ilyobacter polytropus (strain ATCC 51220 / DSM 2926 / LMG 16218 / CuHBu1)</name>
    <dbReference type="NCBI Taxonomy" id="572544"/>
    <lineage>
        <taxon>Bacteria</taxon>
        <taxon>Fusobacteriati</taxon>
        <taxon>Fusobacteriota</taxon>
        <taxon>Fusobacteriia</taxon>
        <taxon>Fusobacteriales</taxon>
        <taxon>Fusobacteriaceae</taxon>
        <taxon>Ilyobacter</taxon>
    </lineage>
</organism>
<reference evidence="3 4" key="1">
    <citation type="journal article" date="2010" name="Stand. Genomic Sci.">
        <title>Complete genome sequence of Ilyobacter polytropus type strain (CuHbu1).</title>
        <authorList>
            <person name="Sikorski J."/>
            <person name="Chertkov O."/>
            <person name="Lapidus A."/>
            <person name="Nolan M."/>
            <person name="Lucas S."/>
            <person name="Del Rio T.G."/>
            <person name="Tice H."/>
            <person name="Cheng J.F."/>
            <person name="Tapia R."/>
            <person name="Han C."/>
            <person name="Goodwin L."/>
            <person name="Pitluck S."/>
            <person name="Liolios K."/>
            <person name="Ivanova N."/>
            <person name="Mavromatis K."/>
            <person name="Mikhailova N."/>
            <person name="Pati A."/>
            <person name="Chen A."/>
            <person name="Palaniappan K."/>
            <person name="Land M."/>
            <person name="Hauser L."/>
            <person name="Chang Y.J."/>
            <person name="Jeffries C.D."/>
            <person name="Brambilla E."/>
            <person name="Yasawong M."/>
            <person name="Rohde M."/>
            <person name="Pukall R."/>
            <person name="Spring S."/>
            <person name="Goker M."/>
            <person name="Woyke T."/>
            <person name="Bristow J."/>
            <person name="Eisen J.A."/>
            <person name="Markowitz V."/>
            <person name="Hugenholtz P."/>
            <person name="Kyrpides N.C."/>
            <person name="Klenk H.P."/>
        </authorList>
    </citation>
    <scope>NUCLEOTIDE SEQUENCE [LARGE SCALE GENOMIC DNA]</scope>
    <source>
        <strain evidence="4">ATCC 51220 / DSM 2926 / LMG 16218 / CuHBu1</strain>
    </source>
</reference>
<gene>
    <name evidence="3" type="ordered locus">Ilyop_0283</name>
</gene>
<dbReference type="Gene3D" id="3.40.190.10">
    <property type="entry name" value="Periplasmic binding protein-like II"/>
    <property type="match status" value="1"/>
</dbReference>
<name>E3HAS1_ILYPC</name>
<evidence type="ECO:0000313" key="3">
    <source>
        <dbReference type="EMBL" id="ADO82072.1"/>
    </source>
</evidence>
<proteinExistence type="inferred from homology"/>
<dbReference type="PANTHER" id="PTHR42928:SF3">
    <property type="entry name" value="UPF0065 PROTEIN YFLP"/>
    <property type="match status" value="1"/>
</dbReference>
<protein>
    <recommendedName>
        <fullName evidence="5">Lipoprotein</fullName>
    </recommendedName>
</protein>
<dbReference type="KEGG" id="ipo:Ilyop_0283"/>
<evidence type="ECO:0000256" key="1">
    <source>
        <dbReference type="ARBA" id="ARBA00006987"/>
    </source>
</evidence>
<dbReference type="InterPro" id="IPR042100">
    <property type="entry name" value="Bug_dom1"/>
</dbReference>
<dbReference type="PIRSF" id="PIRSF017082">
    <property type="entry name" value="YflP"/>
    <property type="match status" value="1"/>
</dbReference>
<feature type="signal peptide" evidence="2">
    <location>
        <begin position="1"/>
        <end position="23"/>
    </location>
</feature>
<evidence type="ECO:0000313" key="4">
    <source>
        <dbReference type="Proteomes" id="UP000006875"/>
    </source>
</evidence>
<comment type="similarity">
    <text evidence="1">Belongs to the UPF0065 (bug) family.</text>
</comment>
<dbReference type="Proteomes" id="UP000006875">
    <property type="component" value="Chromosome"/>
</dbReference>
<dbReference type="STRING" id="572544.Ilyop_0283"/>
<dbReference type="CDD" id="cd07012">
    <property type="entry name" value="PBP2_Bug_TTT"/>
    <property type="match status" value="1"/>
</dbReference>
<keyword evidence="2" id="KW-0732">Signal</keyword>
<dbReference type="Gene3D" id="3.40.190.150">
    <property type="entry name" value="Bordetella uptake gene, domain 1"/>
    <property type="match status" value="1"/>
</dbReference>
<dbReference type="AlphaFoldDB" id="E3HAS1"/>
<evidence type="ECO:0008006" key="5">
    <source>
        <dbReference type="Google" id="ProtNLM"/>
    </source>
</evidence>
<dbReference type="InterPro" id="IPR005064">
    <property type="entry name" value="BUG"/>
</dbReference>
<dbReference type="EMBL" id="CP002281">
    <property type="protein sequence ID" value="ADO82072.1"/>
    <property type="molecule type" value="Genomic_DNA"/>
</dbReference>
<dbReference type="Pfam" id="PF03401">
    <property type="entry name" value="TctC"/>
    <property type="match status" value="1"/>
</dbReference>
<accession>E3HAS1</accession>
<feature type="chain" id="PRO_5003170813" description="Lipoprotein" evidence="2">
    <location>
        <begin position="24"/>
        <end position="336"/>
    </location>
</feature>
<dbReference type="RefSeq" id="WP_013386743.1">
    <property type="nucleotide sequence ID" value="NC_014632.1"/>
</dbReference>
<dbReference type="SUPFAM" id="SSF53850">
    <property type="entry name" value="Periplasmic binding protein-like II"/>
    <property type="match status" value="1"/>
</dbReference>
<sequence length="336" mass="36474">MKKRNLFLTLALILGLAFTGCGGKEETTKADGSFPTAKTLEIIAPANPGGGWDATARALKKVIDDNDIAPEVNIIVTNKPGGKGSIAWNSLIQRKDSHIVAMDSAYIYLNQLLGVQGAQKLDDLRPVATLTNEWIGYFVKGDSDIETITEITEKLKKDPSSVVVAVAPGKGNDDHLSIMNVAKTAGVDIAEFDKNIVATSTGELIPGVLGGFYEVIVTGAADGIEFMKSGDLKCIAITADERLGGEFADVPTVKESGIDVVFPHWRGIVAHPGMTDEEAAYWETIIEKAMATDDWKQIMENNSWLPYYKNSADTRKMWEEEFKVYKDLTDAVGLTK</sequence>
<dbReference type="HOGENOM" id="CLU_045683_1_0_0"/>
<dbReference type="PANTHER" id="PTHR42928">
    <property type="entry name" value="TRICARBOXYLATE-BINDING PROTEIN"/>
    <property type="match status" value="1"/>
</dbReference>
<evidence type="ECO:0000256" key="2">
    <source>
        <dbReference type="SAM" id="SignalP"/>
    </source>
</evidence>
<keyword evidence="4" id="KW-1185">Reference proteome</keyword>
<dbReference type="eggNOG" id="COG3181">
    <property type="taxonomic scope" value="Bacteria"/>
</dbReference>
<dbReference type="PROSITE" id="PS51257">
    <property type="entry name" value="PROKAR_LIPOPROTEIN"/>
    <property type="match status" value="1"/>
</dbReference>
<dbReference type="OrthoDB" id="8880247at2"/>